<dbReference type="GO" id="GO:0061630">
    <property type="term" value="F:ubiquitin protein ligase activity"/>
    <property type="evidence" value="ECO:0007669"/>
    <property type="project" value="InterPro"/>
</dbReference>
<dbReference type="GO" id="GO:0032183">
    <property type="term" value="F:SUMO binding"/>
    <property type="evidence" value="ECO:0007669"/>
    <property type="project" value="TreeGrafter"/>
</dbReference>
<keyword evidence="3" id="KW-0862">Zinc</keyword>
<evidence type="ECO:0000259" key="5">
    <source>
        <dbReference type="SMART" id="SM00184"/>
    </source>
</evidence>
<dbReference type="InterPro" id="IPR018957">
    <property type="entry name" value="Znf_C3HC4_RING-type"/>
</dbReference>
<organism evidence="6 7">
    <name type="scientific">Filobasidium floriforme</name>
    <dbReference type="NCBI Taxonomy" id="5210"/>
    <lineage>
        <taxon>Eukaryota</taxon>
        <taxon>Fungi</taxon>
        <taxon>Dikarya</taxon>
        <taxon>Basidiomycota</taxon>
        <taxon>Agaricomycotina</taxon>
        <taxon>Tremellomycetes</taxon>
        <taxon>Filobasidiales</taxon>
        <taxon>Filobasidiaceae</taxon>
        <taxon>Filobasidium</taxon>
    </lineage>
</organism>
<keyword evidence="2" id="KW-0863">Zinc-finger</keyword>
<dbReference type="PANTHER" id="PTHR47094:SF1">
    <property type="entry name" value="RING-TYPE E3 UBIQUITIN TRANSFERASE"/>
    <property type="match status" value="1"/>
</dbReference>
<dbReference type="PANTHER" id="PTHR47094">
    <property type="entry name" value="ELFLESS, ISOFORM B"/>
    <property type="match status" value="1"/>
</dbReference>
<dbReference type="SMART" id="SM00184">
    <property type="entry name" value="RING"/>
    <property type="match status" value="1"/>
</dbReference>
<feature type="domain" description="RING-type" evidence="5">
    <location>
        <begin position="274"/>
        <end position="363"/>
    </location>
</feature>
<dbReference type="EMBL" id="JABELV010000126">
    <property type="protein sequence ID" value="KAG7530174.1"/>
    <property type="molecule type" value="Genomic_DNA"/>
</dbReference>
<feature type="region of interest" description="Disordered" evidence="4">
    <location>
        <begin position="309"/>
        <end position="332"/>
    </location>
</feature>
<feature type="compositionally biased region" description="Gly residues" evidence="4">
    <location>
        <begin position="59"/>
        <end position="72"/>
    </location>
</feature>
<keyword evidence="7" id="KW-1185">Reference proteome</keyword>
<accession>A0A8K0JHV8</accession>
<dbReference type="Gene3D" id="3.30.40.10">
    <property type="entry name" value="Zinc/RING finger domain, C3HC4 (zinc finger)"/>
    <property type="match status" value="1"/>
</dbReference>
<dbReference type="GO" id="GO:0033768">
    <property type="term" value="C:SUMO-targeted ubiquitin ligase complex"/>
    <property type="evidence" value="ECO:0007669"/>
    <property type="project" value="TreeGrafter"/>
</dbReference>
<evidence type="ECO:0000313" key="6">
    <source>
        <dbReference type="EMBL" id="KAG7530174.1"/>
    </source>
</evidence>
<evidence type="ECO:0000256" key="2">
    <source>
        <dbReference type="ARBA" id="ARBA00022771"/>
    </source>
</evidence>
<dbReference type="OrthoDB" id="2576135at2759"/>
<dbReference type="Pfam" id="PF00097">
    <property type="entry name" value="zf-C3HC4"/>
    <property type="match status" value="1"/>
</dbReference>
<feature type="region of interest" description="Disordered" evidence="4">
    <location>
        <begin position="1"/>
        <end position="191"/>
    </location>
</feature>
<name>A0A8K0JHV8_9TREE</name>
<evidence type="ECO:0000256" key="4">
    <source>
        <dbReference type="SAM" id="MobiDB-lite"/>
    </source>
</evidence>
<dbReference type="GO" id="GO:0008270">
    <property type="term" value="F:zinc ion binding"/>
    <property type="evidence" value="ECO:0007669"/>
    <property type="project" value="UniProtKB-KW"/>
</dbReference>
<evidence type="ECO:0000256" key="3">
    <source>
        <dbReference type="ARBA" id="ARBA00022833"/>
    </source>
</evidence>
<evidence type="ECO:0000313" key="7">
    <source>
        <dbReference type="Proteomes" id="UP000812966"/>
    </source>
</evidence>
<proteinExistence type="predicted"/>
<feature type="compositionally biased region" description="Low complexity" evidence="4">
    <location>
        <begin position="159"/>
        <end position="169"/>
    </location>
</feature>
<dbReference type="InterPro" id="IPR013083">
    <property type="entry name" value="Znf_RING/FYVE/PHD"/>
</dbReference>
<dbReference type="GO" id="GO:0140082">
    <property type="term" value="F:SUMO-ubiquitin ligase activity"/>
    <property type="evidence" value="ECO:0007669"/>
    <property type="project" value="TreeGrafter"/>
</dbReference>
<feature type="compositionally biased region" description="Polar residues" evidence="4">
    <location>
        <begin position="105"/>
        <end position="117"/>
    </location>
</feature>
<feature type="compositionally biased region" description="Low complexity" evidence="4">
    <location>
        <begin position="45"/>
        <end position="58"/>
    </location>
</feature>
<protein>
    <recommendedName>
        <fullName evidence="5">RING-type domain-containing protein</fullName>
    </recommendedName>
</protein>
<evidence type="ECO:0000256" key="1">
    <source>
        <dbReference type="ARBA" id="ARBA00022723"/>
    </source>
</evidence>
<dbReference type="GO" id="GO:0006511">
    <property type="term" value="P:ubiquitin-dependent protein catabolic process"/>
    <property type="evidence" value="ECO:0007669"/>
    <property type="project" value="TreeGrafter"/>
</dbReference>
<dbReference type="SUPFAM" id="SSF57850">
    <property type="entry name" value="RING/U-box"/>
    <property type="match status" value="1"/>
</dbReference>
<comment type="caution">
    <text evidence="6">The sequence shown here is derived from an EMBL/GenBank/DDBJ whole genome shotgun (WGS) entry which is preliminary data.</text>
</comment>
<dbReference type="InterPro" id="IPR049627">
    <property type="entry name" value="SLX8"/>
</dbReference>
<dbReference type="AlphaFoldDB" id="A0A8K0JHV8"/>
<dbReference type="InterPro" id="IPR001841">
    <property type="entry name" value="Znf_RING"/>
</dbReference>
<reference evidence="6" key="1">
    <citation type="submission" date="2020-04" db="EMBL/GenBank/DDBJ databases">
        <title>Analysis of mating type loci in Filobasidium floriforme.</title>
        <authorList>
            <person name="Nowrousian M."/>
        </authorList>
    </citation>
    <scope>NUCLEOTIDE SEQUENCE</scope>
    <source>
        <strain evidence="6">CBS 6242</strain>
    </source>
</reference>
<sequence>MPPVTRNQSITSIIDLTSDDIAPPSPPRPTVANHSMAPRRRMRDGSTSTSTTTVTTGSSGSGSRGGSRGVGIGPSSSAGRRRNGNALKKNEVVDEANDYGDINGNGPSTINGTRPNASTSKPSRPSLRRKRSSSESSIVALEAPPEGMVGLAGKRRKVNGNVNGQVNGQADRPDRKVNGKVNGKGKARATSADLDMDGVERGIDVDVDVDLSLDEDDLEIGGGKRRVRRAGYGGIEIADDEETGHAEGDEDDVGDGHGGINGIPEESLLASFQCPICLAPPIQAVLTPCGHVTCGACLFSTLKTQAIRERRPPNPTGQLPTSGPGMKKPRGKADQEAWFRRFGADPKTGRIRGKILTGSCPVCRHDIEGGLGQPGEGGCIYLEICTVSSVL</sequence>
<keyword evidence="1" id="KW-0479">Metal-binding</keyword>
<feature type="compositionally biased region" description="Low complexity" evidence="4">
    <location>
        <begin position="9"/>
        <end position="21"/>
    </location>
</feature>
<dbReference type="Proteomes" id="UP000812966">
    <property type="component" value="Unassembled WGS sequence"/>
</dbReference>
<gene>
    <name evidence="6" type="ORF">FFLO_05222</name>
</gene>